<feature type="domain" description="CHAD" evidence="1">
    <location>
        <begin position="4"/>
        <end position="280"/>
    </location>
</feature>
<dbReference type="AlphaFoldDB" id="A0A318HGK4"/>
<name>A0A318HGK4_9MYCO</name>
<dbReference type="SMART" id="SM00880">
    <property type="entry name" value="CHAD"/>
    <property type="match status" value="1"/>
</dbReference>
<keyword evidence="3" id="KW-1185">Reference proteome</keyword>
<reference evidence="2 3" key="2">
    <citation type="submission" date="2018-06" db="EMBL/GenBank/DDBJ databases">
        <title>Sequencing of bacterial isolates from soil warming experiment in Harvard Forest, Massachusetts, USA.</title>
        <authorList>
            <person name="Deangelis K.PhD."/>
        </authorList>
    </citation>
    <scope>NUCLEOTIDE SEQUENCE [LARGE SCALE GENOMIC DNA]</scope>
    <source>
        <strain evidence="2 3">GAS496</strain>
    </source>
</reference>
<dbReference type="PANTHER" id="PTHR39339">
    <property type="entry name" value="SLR1444 PROTEIN"/>
    <property type="match status" value="1"/>
</dbReference>
<dbReference type="RefSeq" id="WP_235658466.1">
    <property type="nucleotide sequence ID" value="NZ_QJJU01000014.1"/>
</dbReference>
<dbReference type="EMBL" id="QJJU01000014">
    <property type="protein sequence ID" value="PXX06387.1"/>
    <property type="molecule type" value="Genomic_DNA"/>
</dbReference>
<comment type="caution">
    <text evidence="2">The sequence shown here is derived from an EMBL/GenBank/DDBJ whole genome shotgun (WGS) entry which is preliminary data.</text>
</comment>
<proteinExistence type="predicted"/>
<evidence type="ECO:0000313" key="2">
    <source>
        <dbReference type="EMBL" id="PXX06387.1"/>
    </source>
</evidence>
<dbReference type="Pfam" id="PF05235">
    <property type="entry name" value="CHAD"/>
    <property type="match status" value="1"/>
</dbReference>
<dbReference type="Gene3D" id="1.40.20.10">
    <property type="entry name" value="CHAD domain"/>
    <property type="match status" value="1"/>
</dbReference>
<dbReference type="InterPro" id="IPR007899">
    <property type="entry name" value="CHAD_dom"/>
</dbReference>
<dbReference type="Proteomes" id="UP000247781">
    <property type="component" value="Unassembled WGS sequence"/>
</dbReference>
<dbReference type="InterPro" id="IPR038186">
    <property type="entry name" value="CHAD_dom_sf"/>
</dbReference>
<dbReference type="PROSITE" id="PS51708">
    <property type="entry name" value="CHAD"/>
    <property type="match status" value="1"/>
</dbReference>
<protein>
    <submittedName>
        <fullName evidence="2">CHAD domain-containing protein</fullName>
    </submittedName>
</protein>
<gene>
    <name evidence="2" type="ORF">C8E89_114160</name>
</gene>
<dbReference type="PANTHER" id="PTHR39339:SF1">
    <property type="entry name" value="CHAD DOMAIN-CONTAINING PROTEIN"/>
    <property type="match status" value="1"/>
</dbReference>
<evidence type="ECO:0000259" key="1">
    <source>
        <dbReference type="PROSITE" id="PS51708"/>
    </source>
</evidence>
<accession>A0A318HGK4</accession>
<reference evidence="3" key="1">
    <citation type="submission" date="2018-05" db="EMBL/GenBank/DDBJ databases">
        <authorList>
            <person name="Deangelis K."/>
            <person name="Huntemann M."/>
            <person name="Clum A."/>
            <person name="Pillay M."/>
            <person name="Palaniappan K."/>
            <person name="Varghese N."/>
            <person name="Mikhailova N."/>
            <person name="Stamatis D."/>
            <person name="Reddy T."/>
            <person name="Daum C."/>
            <person name="Shapiro N."/>
            <person name="Ivanova N."/>
            <person name="Kyrpides N."/>
            <person name="Woyke T."/>
        </authorList>
    </citation>
    <scope>NUCLEOTIDE SEQUENCE [LARGE SCALE GENOMIC DNA]</scope>
    <source>
        <strain evidence="3">GAS496</strain>
    </source>
</reference>
<evidence type="ECO:0000313" key="3">
    <source>
        <dbReference type="Proteomes" id="UP000247781"/>
    </source>
</evidence>
<sequence length="280" mass="31341">MPIRSPRPGPAGSSAHTSYLHTQIDQIIDGDLGLRRQQDPIHDTRVAIRRLRSTLRGFRAALDQTDVGGMERELKWFAALLGEVRDCQGQQRRFTQTLDEFPDDLILGPVRARIHSHLQSIELPARTRVQEAMAVDRCLTLMSTLRRWRTDPPLAGEVTVGSLRARAKKAAHKADKRLVAGLDSGDGAQLHQARKAAKRARYAAELIKPLDAKNAKPKAKHYKRIQSVVGDHQDTVVARAALDRHHRGTAAAENGFTFGLLCAREYRLARRSRRDARSLL</sequence>
<organism evidence="2 3">
    <name type="scientific">Mycolicibacterium moriokaense</name>
    <dbReference type="NCBI Taxonomy" id="39691"/>
    <lineage>
        <taxon>Bacteria</taxon>
        <taxon>Bacillati</taxon>
        <taxon>Actinomycetota</taxon>
        <taxon>Actinomycetes</taxon>
        <taxon>Mycobacteriales</taxon>
        <taxon>Mycobacteriaceae</taxon>
        <taxon>Mycolicibacterium</taxon>
    </lineage>
</organism>